<feature type="compositionally biased region" description="Polar residues" evidence="1">
    <location>
        <begin position="1"/>
        <end position="34"/>
    </location>
</feature>
<keyword evidence="3" id="KW-1185">Reference proteome</keyword>
<gene>
    <name evidence="2" type="ORF">CCACVL1_18525</name>
</gene>
<dbReference type="AlphaFoldDB" id="A0A1R3HKT1"/>
<comment type="caution">
    <text evidence="2">The sequence shown here is derived from an EMBL/GenBank/DDBJ whole genome shotgun (WGS) entry which is preliminary data.</text>
</comment>
<accession>A0A1R3HKT1</accession>
<evidence type="ECO:0000313" key="2">
    <source>
        <dbReference type="EMBL" id="OMO70989.1"/>
    </source>
</evidence>
<evidence type="ECO:0000256" key="1">
    <source>
        <dbReference type="SAM" id="MobiDB-lite"/>
    </source>
</evidence>
<dbReference type="PANTHER" id="PTHR37610">
    <property type="entry name" value="CCHC-TYPE DOMAIN-CONTAINING PROTEIN"/>
    <property type="match status" value="1"/>
</dbReference>
<evidence type="ECO:0000313" key="3">
    <source>
        <dbReference type="Proteomes" id="UP000188268"/>
    </source>
</evidence>
<organism evidence="2 3">
    <name type="scientific">Corchorus capsularis</name>
    <name type="common">Jute</name>
    <dbReference type="NCBI Taxonomy" id="210143"/>
    <lineage>
        <taxon>Eukaryota</taxon>
        <taxon>Viridiplantae</taxon>
        <taxon>Streptophyta</taxon>
        <taxon>Embryophyta</taxon>
        <taxon>Tracheophyta</taxon>
        <taxon>Spermatophyta</taxon>
        <taxon>Magnoliopsida</taxon>
        <taxon>eudicotyledons</taxon>
        <taxon>Gunneridae</taxon>
        <taxon>Pentapetalae</taxon>
        <taxon>rosids</taxon>
        <taxon>malvids</taxon>
        <taxon>Malvales</taxon>
        <taxon>Malvaceae</taxon>
        <taxon>Grewioideae</taxon>
        <taxon>Apeibeae</taxon>
        <taxon>Corchorus</taxon>
    </lineage>
</organism>
<protein>
    <submittedName>
        <fullName evidence="2">Uncharacterized protein</fullName>
    </submittedName>
</protein>
<dbReference type="EMBL" id="AWWV01011735">
    <property type="protein sequence ID" value="OMO70989.1"/>
    <property type="molecule type" value="Genomic_DNA"/>
</dbReference>
<dbReference type="PANTHER" id="PTHR37610:SF97">
    <property type="entry name" value="RETROTRANSPOSON GAG DOMAIN-CONTAINING PROTEIN"/>
    <property type="match status" value="1"/>
</dbReference>
<reference evidence="2 3" key="1">
    <citation type="submission" date="2013-09" db="EMBL/GenBank/DDBJ databases">
        <title>Corchorus capsularis genome sequencing.</title>
        <authorList>
            <person name="Alam M."/>
            <person name="Haque M.S."/>
            <person name="Islam M.S."/>
            <person name="Emdad E.M."/>
            <person name="Islam M.M."/>
            <person name="Ahmed B."/>
            <person name="Halim A."/>
            <person name="Hossen Q.M.M."/>
            <person name="Hossain M.Z."/>
            <person name="Ahmed R."/>
            <person name="Khan M.M."/>
            <person name="Islam R."/>
            <person name="Rashid M.M."/>
            <person name="Khan S.A."/>
            <person name="Rahman M.S."/>
            <person name="Alam M."/>
        </authorList>
    </citation>
    <scope>NUCLEOTIDE SEQUENCE [LARGE SCALE GENOMIC DNA]</scope>
    <source>
        <strain evidence="3">cv. CVL-1</strain>
        <tissue evidence="2">Whole seedling</tissue>
    </source>
</reference>
<sequence length="282" mass="30994">MSSSTPDVTSTPHQPGIGSSTNQDQATEETNPANTDPVAEGLNEERVPENKRAKTSTVWSEFKDVTSNVAYYETAREIWVDLEERFSQGNAPQVQQLKRELALTDQGKDSVAVYYTKLKSLWDELQLYEPNLQNRIETLVVASTLSVQTTMNRRDALKNFNQVFIRARDDDEVDNMYNASLYALSAAGVVRELVYIGGRFLLRNHSSAAPAGAAPPQALGNESLINEPVEQLGLSAHQTSPINSFTLASSSGAGEDGSNHNEGTRDLGYPLNLIHYRSSNSK</sequence>
<feature type="region of interest" description="Disordered" evidence="1">
    <location>
        <begin position="245"/>
        <end position="266"/>
    </location>
</feature>
<dbReference type="Proteomes" id="UP000188268">
    <property type="component" value="Unassembled WGS sequence"/>
</dbReference>
<proteinExistence type="predicted"/>
<feature type="region of interest" description="Disordered" evidence="1">
    <location>
        <begin position="1"/>
        <end position="58"/>
    </location>
</feature>
<dbReference type="OrthoDB" id="10545652at2759"/>
<feature type="compositionally biased region" description="Basic and acidic residues" evidence="1">
    <location>
        <begin position="43"/>
        <end position="52"/>
    </location>
</feature>
<dbReference type="Gramene" id="OMO70989">
    <property type="protein sequence ID" value="OMO70989"/>
    <property type="gene ID" value="CCACVL1_18525"/>
</dbReference>
<name>A0A1R3HKT1_COCAP</name>